<sequence>VKLSITCTLKLSCGYNQLYHYIDVKKTWTEAQQYCRENHTDLATVSDMEGLKRLLRKSPERTDAWIGLYDQTNGIKRWYWSLPGVEFNENKTEWKSGEPNDCNTENCGCILKSLKWNDISCGERGHFLCYDEKLILIKENKTWKEALYYCRDHHHDLVTITNLDEQRWVQEKAKKASTDYVWTGLRYACSLDFWFWVRGEVVSYKNWAADGLMDDCDIFKTTPLGTFEFLKKKY</sequence>
<proteinExistence type="predicted"/>
<feature type="domain" description="C-type lectin" evidence="2">
    <location>
        <begin position="129"/>
        <end position="216"/>
    </location>
</feature>
<dbReference type="SUPFAM" id="SSF56436">
    <property type="entry name" value="C-type lectin-like"/>
    <property type="match status" value="2"/>
</dbReference>
<evidence type="ECO:0000313" key="4">
    <source>
        <dbReference type="Proteomes" id="UP000265000"/>
    </source>
</evidence>
<dbReference type="PROSITE" id="PS50041">
    <property type="entry name" value="C_TYPE_LECTIN_2"/>
    <property type="match status" value="2"/>
</dbReference>
<keyword evidence="4" id="KW-1185">Reference proteome</keyword>
<keyword evidence="1" id="KW-1015">Disulfide bond</keyword>
<evidence type="ECO:0000259" key="2">
    <source>
        <dbReference type="PROSITE" id="PS50041"/>
    </source>
</evidence>
<dbReference type="Ensembl" id="ENSFHET00000020701.1">
    <property type="protein sequence ID" value="ENSFHEP00000029797.1"/>
    <property type="gene ID" value="ENSFHEG00000014718.1"/>
</dbReference>
<feature type="domain" description="C-type lectin" evidence="2">
    <location>
        <begin position="19"/>
        <end position="130"/>
    </location>
</feature>
<accession>A0A3Q2QSC9</accession>
<dbReference type="SMART" id="SM00034">
    <property type="entry name" value="CLECT"/>
    <property type="match status" value="2"/>
</dbReference>
<dbReference type="PANTHER" id="PTHR45784">
    <property type="entry name" value="C-TYPE LECTIN DOMAIN FAMILY 20 MEMBER A-RELATED"/>
    <property type="match status" value="1"/>
</dbReference>
<evidence type="ECO:0000256" key="1">
    <source>
        <dbReference type="ARBA" id="ARBA00023157"/>
    </source>
</evidence>
<dbReference type="PANTHER" id="PTHR45784:SF3">
    <property type="entry name" value="C-TYPE LECTIN DOMAIN FAMILY 4 MEMBER K-LIKE-RELATED"/>
    <property type="match status" value="1"/>
</dbReference>
<dbReference type="CDD" id="cd00037">
    <property type="entry name" value="CLECT"/>
    <property type="match status" value="1"/>
</dbReference>
<dbReference type="PROSITE" id="PS00615">
    <property type="entry name" value="C_TYPE_LECTIN_1"/>
    <property type="match status" value="1"/>
</dbReference>
<dbReference type="InterPro" id="IPR016186">
    <property type="entry name" value="C-type_lectin-like/link_sf"/>
</dbReference>
<name>A0A3Q2QSC9_FUNHE</name>
<dbReference type="InterPro" id="IPR016187">
    <property type="entry name" value="CTDL_fold"/>
</dbReference>
<dbReference type="AlphaFoldDB" id="A0A3Q2QSC9"/>
<organism evidence="3 4">
    <name type="scientific">Fundulus heteroclitus</name>
    <name type="common">Killifish</name>
    <name type="synonym">Mummichog</name>
    <dbReference type="NCBI Taxonomy" id="8078"/>
    <lineage>
        <taxon>Eukaryota</taxon>
        <taxon>Metazoa</taxon>
        <taxon>Chordata</taxon>
        <taxon>Craniata</taxon>
        <taxon>Vertebrata</taxon>
        <taxon>Euteleostomi</taxon>
        <taxon>Actinopterygii</taxon>
        <taxon>Neopterygii</taxon>
        <taxon>Teleostei</taxon>
        <taxon>Neoteleostei</taxon>
        <taxon>Acanthomorphata</taxon>
        <taxon>Ovalentaria</taxon>
        <taxon>Atherinomorphae</taxon>
        <taxon>Cyprinodontiformes</taxon>
        <taxon>Fundulidae</taxon>
        <taxon>Fundulus</taxon>
    </lineage>
</organism>
<dbReference type="InterPro" id="IPR018378">
    <property type="entry name" value="C-type_lectin_CS"/>
</dbReference>
<dbReference type="Gene3D" id="3.10.100.10">
    <property type="entry name" value="Mannose-Binding Protein A, subunit A"/>
    <property type="match status" value="2"/>
</dbReference>
<dbReference type="GeneTree" id="ENSGT00940000163911"/>
<dbReference type="InterPro" id="IPR001304">
    <property type="entry name" value="C-type_lectin-like"/>
</dbReference>
<dbReference type="STRING" id="8078.ENSFHEP00000029797"/>
<dbReference type="Pfam" id="PF00059">
    <property type="entry name" value="Lectin_C"/>
    <property type="match status" value="2"/>
</dbReference>
<reference evidence="3" key="1">
    <citation type="submission" date="2025-08" db="UniProtKB">
        <authorList>
            <consortium name="Ensembl"/>
        </authorList>
    </citation>
    <scope>IDENTIFICATION</scope>
</reference>
<dbReference type="Proteomes" id="UP000265000">
    <property type="component" value="Unplaced"/>
</dbReference>
<evidence type="ECO:0000313" key="3">
    <source>
        <dbReference type="Ensembl" id="ENSFHEP00000029797.1"/>
    </source>
</evidence>
<protein>
    <recommendedName>
        <fullName evidence="2">C-type lectin domain-containing protein</fullName>
    </recommendedName>
</protein>
<reference evidence="3" key="2">
    <citation type="submission" date="2025-09" db="UniProtKB">
        <authorList>
            <consortium name="Ensembl"/>
        </authorList>
    </citation>
    <scope>IDENTIFICATION</scope>
</reference>